<comment type="caution">
    <text evidence="1">The sequence shown here is derived from an EMBL/GenBank/DDBJ whole genome shotgun (WGS) entry which is preliminary data.</text>
</comment>
<accession>A0A9N9JBF7</accession>
<reference evidence="1" key="1">
    <citation type="submission" date="2021-06" db="EMBL/GenBank/DDBJ databases">
        <authorList>
            <person name="Kallberg Y."/>
            <person name="Tangrot J."/>
            <person name="Rosling A."/>
        </authorList>
    </citation>
    <scope>NUCLEOTIDE SEQUENCE</scope>
    <source>
        <strain evidence="1">FL966</strain>
    </source>
</reference>
<dbReference type="AlphaFoldDB" id="A0A9N9JBF7"/>
<keyword evidence="2" id="KW-1185">Reference proteome</keyword>
<dbReference type="OrthoDB" id="2477600at2759"/>
<organism evidence="1 2">
    <name type="scientific">Cetraspora pellucida</name>
    <dbReference type="NCBI Taxonomy" id="1433469"/>
    <lineage>
        <taxon>Eukaryota</taxon>
        <taxon>Fungi</taxon>
        <taxon>Fungi incertae sedis</taxon>
        <taxon>Mucoromycota</taxon>
        <taxon>Glomeromycotina</taxon>
        <taxon>Glomeromycetes</taxon>
        <taxon>Diversisporales</taxon>
        <taxon>Gigasporaceae</taxon>
        <taxon>Cetraspora</taxon>
    </lineage>
</organism>
<sequence length="67" mass="7817">ALFHVHTCKDKNCKLLPDNTEHIFKNISTHYFDKSFETFPVPSKDNITPKTTYLLQTIQSFNQTNNT</sequence>
<protein>
    <submittedName>
        <fullName evidence="1">17911_t:CDS:1</fullName>
    </submittedName>
</protein>
<dbReference type="EMBL" id="CAJVQA010021935">
    <property type="protein sequence ID" value="CAG8771277.1"/>
    <property type="molecule type" value="Genomic_DNA"/>
</dbReference>
<feature type="non-terminal residue" evidence="1">
    <location>
        <position position="1"/>
    </location>
</feature>
<evidence type="ECO:0000313" key="2">
    <source>
        <dbReference type="Proteomes" id="UP000789759"/>
    </source>
</evidence>
<proteinExistence type="predicted"/>
<dbReference type="Proteomes" id="UP000789759">
    <property type="component" value="Unassembled WGS sequence"/>
</dbReference>
<name>A0A9N9JBF7_9GLOM</name>
<evidence type="ECO:0000313" key="1">
    <source>
        <dbReference type="EMBL" id="CAG8771277.1"/>
    </source>
</evidence>
<gene>
    <name evidence="1" type="ORF">CPELLU_LOCUS15895</name>
</gene>